<dbReference type="CDD" id="cd00093">
    <property type="entry name" value="HTH_XRE"/>
    <property type="match status" value="1"/>
</dbReference>
<sequence>MSDLEKLKRHLLADPKVKAEYEAQAPEFALARELIAARVRAGLTQDEVAERMQTTQSTIARLESGRSMPSMRTLARFAEATGARVAVRLESPQVKRGKRLAAA</sequence>
<evidence type="ECO:0000313" key="2">
    <source>
        <dbReference type="EMBL" id="VCU71918.1"/>
    </source>
</evidence>
<dbReference type="SUPFAM" id="SSF47413">
    <property type="entry name" value="lambda repressor-like DNA-binding domains"/>
    <property type="match status" value="1"/>
</dbReference>
<dbReference type="InterPro" id="IPR010982">
    <property type="entry name" value="Lambda_DNA-bd_dom_sf"/>
</dbReference>
<dbReference type="OrthoDB" id="2736385at2"/>
<protein>
    <submittedName>
        <fullName evidence="2">Antitoxin HigA</fullName>
    </submittedName>
</protein>
<dbReference type="Pfam" id="PF01381">
    <property type="entry name" value="HTH_3"/>
    <property type="match status" value="1"/>
</dbReference>
<name>A0A3P4B8A3_9BURK</name>
<dbReference type="Gene3D" id="1.10.260.40">
    <property type="entry name" value="lambda repressor-like DNA-binding domains"/>
    <property type="match status" value="1"/>
</dbReference>
<organism evidence="2 3">
    <name type="scientific">Pigmentiphaga humi</name>
    <dbReference type="NCBI Taxonomy" id="2478468"/>
    <lineage>
        <taxon>Bacteria</taxon>
        <taxon>Pseudomonadati</taxon>
        <taxon>Pseudomonadota</taxon>
        <taxon>Betaproteobacteria</taxon>
        <taxon>Burkholderiales</taxon>
        <taxon>Alcaligenaceae</taxon>
        <taxon>Pigmentiphaga</taxon>
    </lineage>
</organism>
<dbReference type="EMBL" id="UWPJ01000032">
    <property type="protein sequence ID" value="VCU71918.1"/>
    <property type="molecule type" value="Genomic_DNA"/>
</dbReference>
<dbReference type="Proteomes" id="UP000277294">
    <property type="component" value="Unassembled WGS sequence"/>
</dbReference>
<feature type="domain" description="HTH cro/C1-type" evidence="1">
    <location>
        <begin position="34"/>
        <end position="88"/>
    </location>
</feature>
<dbReference type="InterPro" id="IPR001387">
    <property type="entry name" value="Cro/C1-type_HTH"/>
</dbReference>
<proteinExistence type="predicted"/>
<accession>A0A3P4B8A3</accession>
<dbReference type="GO" id="GO:0003677">
    <property type="term" value="F:DNA binding"/>
    <property type="evidence" value="ECO:0007669"/>
    <property type="project" value="InterPro"/>
</dbReference>
<dbReference type="PROSITE" id="PS50943">
    <property type="entry name" value="HTH_CROC1"/>
    <property type="match status" value="1"/>
</dbReference>
<gene>
    <name evidence="2" type="primary">higA</name>
    <name evidence="2" type="ORF">PIGHUM_04009</name>
</gene>
<reference evidence="2 3" key="1">
    <citation type="submission" date="2018-10" db="EMBL/GenBank/DDBJ databases">
        <authorList>
            <person name="Criscuolo A."/>
        </authorList>
    </citation>
    <scope>NUCLEOTIDE SEQUENCE [LARGE SCALE GENOMIC DNA]</scope>
    <source>
        <strain evidence="2">DnA1</strain>
    </source>
</reference>
<evidence type="ECO:0000313" key="3">
    <source>
        <dbReference type="Proteomes" id="UP000277294"/>
    </source>
</evidence>
<dbReference type="SMART" id="SM00530">
    <property type="entry name" value="HTH_XRE"/>
    <property type="match status" value="1"/>
</dbReference>
<dbReference type="AlphaFoldDB" id="A0A3P4B8A3"/>
<evidence type="ECO:0000259" key="1">
    <source>
        <dbReference type="PROSITE" id="PS50943"/>
    </source>
</evidence>
<keyword evidence="3" id="KW-1185">Reference proteome</keyword>